<keyword evidence="3" id="KW-1185">Reference proteome</keyword>
<evidence type="ECO:0000256" key="1">
    <source>
        <dbReference type="SAM" id="MobiDB-lite"/>
    </source>
</evidence>
<accession>A0ABN9T341</accession>
<evidence type="ECO:0000313" key="2">
    <source>
        <dbReference type="EMBL" id="CAK0839374.1"/>
    </source>
</evidence>
<dbReference type="EMBL" id="CAUYUJ010014286">
    <property type="protein sequence ID" value="CAK0839374.1"/>
    <property type="molecule type" value="Genomic_DNA"/>
</dbReference>
<protein>
    <submittedName>
        <fullName evidence="2">Uncharacterized protein</fullName>
    </submittedName>
</protein>
<dbReference type="Proteomes" id="UP001189429">
    <property type="component" value="Unassembled WGS sequence"/>
</dbReference>
<evidence type="ECO:0000313" key="3">
    <source>
        <dbReference type="Proteomes" id="UP001189429"/>
    </source>
</evidence>
<feature type="region of interest" description="Disordered" evidence="1">
    <location>
        <begin position="1"/>
        <end position="48"/>
    </location>
</feature>
<feature type="non-terminal residue" evidence="2">
    <location>
        <position position="1"/>
    </location>
</feature>
<reference evidence="2" key="1">
    <citation type="submission" date="2023-10" db="EMBL/GenBank/DDBJ databases">
        <authorList>
            <person name="Chen Y."/>
            <person name="Shah S."/>
            <person name="Dougan E. K."/>
            <person name="Thang M."/>
            <person name="Chan C."/>
        </authorList>
    </citation>
    <scope>NUCLEOTIDE SEQUENCE [LARGE SCALE GENOMIC DNA]</scope>
</reference>
<feature type="compositionally biased region" description="Low complexity" evidence="1">
    <location>
        <begin position="87"/>
        <end position="98"/>
    </location>
</feature>
<name>A0ABN9T341_9DINO</name>
<organism evidence="2 3">
    <name type="scientific">Prorocentrum cordatum</name>
    <dbReference type="NCBI Taxonomy" id="2364126"/>
    <lineage>
        <taxon>Eukaryota</taxon>
        <taxon>Sar</taxon>
        <taxon>Alveolata</taxon>
        <taxon>Dinophyceae</taxon>
        <taxon>Prorocentrales</taxon>
        <taxon>Prorocentraceae</taxon>
        <taxon>Prorocentrum</taxon>
    </lineage>
</organism>
<proteinExistence type="predicted"/>
<feature type="non-terminal residue" evidence="2">
    <location>
        <position position="132"/>
    </location>
</feature>
<gene>
    <name evidence="2" type="ORF">PCOR1329_LOCUS35055</name>
</gene>
<sequence length="132" mass="13524">GGRAPACELPGDRTGPCSPFSEAIPEGTRGSDKGTGRDGYAGEGREQSSPSLILSFFGLLLGARHPGAAPVQMLVRQARPAREHQPRAPSAPGGPRAGLEPYTGRAGGGDGGREQDHGRGGQQLRTRGARGC</sequence>
<feature type="region of interest" description="Disordered" evidence="1">
    <location>
        <begin position="75"/>
        <end position="132"/>
    </location>
</feature>
<comment type="caution">
    <text evidence="2">The sequence shown here is derived from an EMBL/GenBank/DDBJ whole genome shotgun (WGS) entry which is preliminary data.</text>
</comment>